<comment type="caution">
    <text evidence="2">The sequence shown here is derived from an EMBL/GenBank/DDBJ whole genome shotgun (WGS) entry which is preliminary data.</text>
</comment>
<accession>A0AA41VCL6</accession>
<evidence type="ECO:0000259" key="1">
    <source>
        <dbReference type="Pfam" id="PF24756"/>
    </source>
</evidence>
<feature type="non-terminal residue" evidence="2">
    <location>
        <position position="1"/>
    </location>
</feature>
<dbReference type="PANTHER" id="PTHR46524">
    <property type="entry name" value="CW-TYPE ZINC FINGER"/>
    <property type="match status" value="1"/>
</dbReference>
<dbReference type="EMBL" id="JAJJMA010193893">
    <property type="protein sequence ID" value="MCL7038771.1"/>
    <property type="molecule type" value="Genomic_DNA"/>
</dbReference>
<feature type="non-terminal residue" evidence="2">
    <location>
        <position position="53"/>
    </location>
</feature>
<dbReference type="Proteomes" id="UP001177140">
    <property type="component" value="Unassembled WGS sequence"/>
</dbReference>
<proteinExistence type="predicted"/>
<feature type="domain" description="CWZF3/5/7 THD" evidence="1">
    <location>
        <begin position="1"/>
        <end position="52"/>
    </location>
</feature>
<dbReference type="PANTHER" id="PTHR46524:SF7">
    <property type="entry name" value="CW-TYPE ZINC FINGER"/>
    <property type="match status" value="1"/>
</dbReference>
<dbReference type="Pfam" id="PF24756">
    <property type="entry name" value="THD_CWZF3-5-7"/>
    <property type="match status" value="1"/>
</dbReference>
<dbReference type="AlphaFoldDB" id="A0AA41VCL6"/>
<sequence>FVAYEYERCKEMAAAALAYKCMELAHMRVIYFRHPSANKDRNELLTALQMVPP</sequence>
<organism evidence="2 3">
    <name type="scientific">Papaver nudicaule</name>
    <name type="common">Iceland poppy</name>
    <dbReference type="NCBI Taxonomy" id="74823"/>
    <lineage>
        <taxon>Eukaryota</taxon>
        <taxon>Viridiplantae</taxon>
        <taxon>Streptophyta</taxon>
        <taxon>Embryophyta</taxon>
        <taxon>Tracheophyta</taxon>
        <taxon>Spermatophyta</taxon>
        <taxon>Magnoliopsida</taxon>
        <taxon>Ranunculales</taxon>
        <taxon>Papaveraceae</taxon>
        <taxon>Papaveroideae</taxon>
        <taxon>Papaver</taxon>
    </lineage>
</organism>
<protein>
    <recommendedName>
        <fullName evidence="1">CWZF3/5/7 THD domain-containing protein</fullName>
    </recommendedName>
</protein>
<reference evidence="2" key="1">
    <citation type="submission" date="2022-03" db="EMBL/GenBank/DDBJ databases">
        <title>A functionally conserved STORR gene fusion in Papaver species that diverged 16.8 million years ago.</title>
        <authorList>
            <person name="Catania T."/>
        </authorList>
    </citation>
    <scope>NUCLEOTIDE SEQUENCE</scope>
    <source>
        <strain evidence="2">S-191538</strain>
    </source>
</reference>
<evidence type="ECO:0000313" key="3">
    <source>
        <dbReference type="Proteomes" id="UP001177140"/>
    </source>
</evidence>
<gene>
    <name evidence="2" type="ORF">MKW94_017341</name>
</gene>
<name>A0AA41VCL6_PAPNU</name>
<dbReference type="InterPro" id="IPR055300">
    <property type="entry name" value="CWZF3/5/7"/>
</dbReference>
<keyword evidence="3" id="KW-1185">Reference proteome</keyword>
<evidence type="ECO:0000313" key="2">
    <source>
        <dbReference type="EMBL" id="MCL7038771.1"/>
    </source>
</evidence>
<dbReference type="InterPro" id="IPR056406">
    <property type="entry name" value="THD_CWZF3/5/7"/>
</dbReference>